<dbReference type="RefSeq" id="WP_157775503.1">
    <property type="nucleotide sequence ID" value="NZ_LT960614.1"/>
</dbReference>
<keyword evidence="2" id="KW-1185">Reference proteome</keyword>
<evidence type="ECO:0000313" key="1">
    <source>
        <dbReference type="EMBL" id="SON55741.1"/>
    </source>
</evidence>
<dbReference type="KEGG" id="hdi:HDIA_2200"/>
<accession>A0A2C9D7L5</accession>
<evidence type="ECO:0000313" key="2">
    <source>
        <dbReference type="Proteomes" id="UP000223606"/>
    </source>
</evidence>
<dbReference type="OrthoDB" id="7855922at2"/>
<dbReference type="SUPFAM" id="SSF141371">
    <property type="entry name" value="PilZ domain-like"/>
    <property type="match status" value="1"/>
</dbReference>
<dbReference type="EMBL" id="LT960614">
    <property type="protein sequence ID" value="SON55741.1"/>
    <property type="molecule type" value="Genomic_DNA"/>
</dbReference>
<reference evidence="2" key="1">
    <citation type="submission" date="2017-09" db="EMBL/GenBank/DDBJ databases">
        <title>Genome sequence of Nannocystis excedens DSM 71.</title>
        <authorList>
            <person name="Blom J."/>
        </authorList>
    </citation>
    <scope>NUCLEOTIDE SEQUENCE [LARGE SCALE GENOMIC DNA]</scope>
    <source>
        <strain evidence="2">type strain: E19</strain>
    </source>
</reference>
<sequence length="115" mass="12779">MTVPRSIRVGSHPVRRRATRIGGRMKVMVLTMKGPIPGNIVDLSLTGCCIECAVLPPMCLMANLLIGEDGLQIKAQRRWVSQKLSGWKFVFAPQEIVRLHEIIEQNAYHLSGDGD</sequence>
<dbReference type="Gene3D" id="2.40.10.220">
    <property type="entry name" value="predicted glycosyltransferase like domains"/>
    <property type="match status" value="1"/>
</dbReference>
<name>A0A2C9D7L5_9HYPH</name>
<dbReference type="AlphaFoldDB" id="A0A2C9D7L5"/>
<protein>
    <recommendedName>
        <fullName evidence="3">PilZ domain-containing protein</fullName>
    </recommendedName>
</protein>
<dbReference type="Proteomes" id="UP000223606">
    <property type="component" value="Chromosome 1"/>
</dbReference>
<proteinExistence type="predicted"/>
<organism evidence="1 2">
    <name type="scientific">Hartmannibacter diazotrophicus</name>
    <dbReference type="NCBI Taxonomy" id="1482074"/>
    <lineage>
        <taxon>Bacteria</taxon>
        <taxon>Pseudomonadati</taxon>
        <taxon>Pseudomonadota</taxon>
        <taxon>Alphaproteobacteria</taxon>
        <taxon>Hyphomicrobiales</taxon>
        <taxon>Pleomorphomonadaceae</taxon>
        <taxon>Hartmannibacter</taxon>
    </lineage>
</organism>
<evidence type="ECO:0008006" key="3">
    <source>
        <dbReference type="Google" id="ProtNLM"/>
    </source>
</evidence>
<gene>
    <name evidence="1" type="ORF">HDIA_2200</name>
</gene>